<sequence>MYRTDAATGELVGGPYRAPDPARSDPTPPDPALRFDLARADPAPLDASRQGWLHRLGVAISGAVLVATLLQLREVRPAELIALLPDSAAFWMTFAVSYFVQIVSEWAIYRRLWHIPALGLVALTRKYIGNEILFGYIGEVYFYTWARKRAQMTGAPFGAIKDVTILSAVVGNVFTLILMAMAFPLLGELQLSLGGEALYLSAIVLVATSLAALLFRHRLFSLPAADLRFVIEAHAARIIVKTALASLLWHLVLPQVPIGWWLILAALRLLLSRLPFLPNKDLAFVALAVVAIGHDSQIAAMLGMIAALLLATHILLGVVLTASELAGLKERP</sequence>
<comment type="caution">
    <text evidence="3">The sequence shown here is derived from an EMBL/GenBank/DDBJ whole genome shotgun (WGS) entry which is preliminary data.</text>
</comment>
<keyword evidence="2" id="KW-1133">Transmembrane helix</keyword>
<keyword evidence="2" id="KW-0812">Transmembrane</keyword>
<keyword evidence="2" id="KW-0472">Membrane</keyword>
<evidence type="ECO:0000313" key="4">
    <source>
        <dbReference type="Proteomes" id="UP000241167"/>
    </source>
</evidence>
<gene>
    <name evidence="3" type="ORF">C7I55_01735</name>
</gene>
<dbReference type="OrthoDB" id="7184927at2"/>
<evidence type="ECO:0000256" key="1">
    <source>
        <dbReference type="SAM" id="MobiDB-lite"/>
    </source>
</evidence>
<feature type="transmembrane region" description="Helical" evidence="2">
    <location>
        <begin position="82"/>
        <end position="107"/>
    </location>
</feature>
<proteinExistence type="predicted"/>
<feature type="transmembrane region" description="Helical" evidence="2">
    <location>
        <begin position="165"/>
        <end position="185"/>
    </location>
</feature>
<evidence type="ECO:0008006" key="5">
    <source>
        <dbReference type="Google" id="ProtNLM"/>
    </source>
</evidence>
<accession>A0A2P7QYW3</accession>
<reference evidence="3 4" key="1">
    <citation type="submission" date="2018-03" db="EMBL/GenBank/DDBJ databases">
        <title>The draft genome of Sphingosinicella sp. GL-C-18.</title>
        <authorList>
            <person name="Liu L."/>
            <person name="Li L."/>
            <person name="Liang L."/>
            <person name="Zhang X."/>
            <person name="Wang T."/>
        </authorList>
    </citation>
    <scope>NUCLEOTIDE SEQUENCE [LARGE SCALE GENOMIC DNA]</scope>
    <source>
        <strain evidence="3 4">GL-C-18</strain>
    </source>
</reference>
<feature type="transmembrane region" description="Helical" evidence="2">
    <location>
        <begin position="298"/>
        <end position="322"/>
    </location>
</feature>
<dbReference type="Proteomes" id="UP000241167">
    <property type="component" value="Unassembled WGS sequence"/>
</dbReference>
<dbReference type="EMBL" id="PXYI01000001">
    <property type="protein sequence ID" value="PSJ43133.1"/>
    <property type="molecule type" value="Genomic_DNA"/>
</dbReference>
<dbReference type="RefSeq" id="WP_106511154.1">
    <property type="nucleotide sequence ID" value="NZ_PXYI01000001.1"/>
</dbReference>
<feature type="transmembrane region" description="Helical" evidence="2">
    <location>
        <begin position="52"/>
        <end position="70"/>
    </location>
</feature>
<feature type="transmembrane region" description="Helical" evidence="2">
    <location>
        <begin position="127"/>
        <end position="144"/>
    </location>
</feature>
<keyword evidence="4" id="KW-1185">Reference proteome</keyword>
<organism evidence="3 4">
    <name type="scientific">Allosphingosinicella deserti</name>
    <dbReference type="NCBI Taxonomy" id="2116704"/>
    <lineage>
        <taxon>Bacteria</taxon>
        <taxon>Pseudomonadati</taxon>
        <taxon>Pseudomonadota</taxon>
        <taxon>Alphaproteobacteria</taxon>
        <taxon>Sphingomonadales</taxon>
        <taxon>Sphingomonadaceae</taxon>
        <taxon>Allosphingosinicella</taxon>
    </lineage>
</organism>
<dbReference type="AlphaFoldDB" id="A0A2P7QYW3"/>
<feature type="transmembrane region" description="Helical" evidence="2">
    <location>
        <begin position="197"/>
        <end position="215"/>
    </location>
</feature>
<feature type="transmembrane region" description="Helical" evidence="2">
    <location>
        <begin position="258"/>
        <end position="277"/>
    </location>
</feature>
<protein>
    <recommendedName>
        <fullName evidence="5">Flippase-like domain-containing protein</fullName>
    </recommendedName>
</protein>
<name>A0A2P7QYW3_9SPHN</name>
<evidence type="ECO:0000313" key="3">
    <source>
        <dbReference type="EMBL" id="PSJ43133.1"/>
    </source>
</evidence>
<evidence type="ECO:0000256" key="2">
    <source>
        <dbReference type="SAM" id="Phobius"/>
    </source>
</evidence>
<feature type="region of interest" description="Disordered" evidence="1">
    <location>
        <begin position="1"/>
        <end position="31"/>
    </location>
</feature>